<dbReference type="Gramene" id="CDP19052">
    <property type="protein sequence ID" value="CDP19052"/>
    <property type="gene ID" value="GSCOC_T00001103001"/>
</dbReference>
<keyword evidence="7" id="KW-0863">Zinc-finger</keyword>
<sequence>MEEENMKLLENNGQEDVGKNEFRENGELGNKELNLEKGKEEGAEEERRENKEGKVSDEGEEGKGDCDGRRRYASQRKSSVEARLKLVRMIIEEEESEEGEKSRRKWRRRPKGKKEVGSESEGHQEDVKGESKKRRQGRRPSNAAVEKGGEENGGSGGELMRGEEKEQGETEKKKGGKKRHKNKGGGAGEEGKGEKEEKLVTWDVAKPKRVLKDENGILIESNMCHQCQRSDKEEVIRCTMCKTKRYCTPCINSWYPGVPQEAFVESCPVCRKNCNCKACLRMEMPIKDKEKLELEFSAAEKVEYSKYILQLLLPYLKQLNEEQMMEKEIEAKLKYLSVSEIKVERGSCEDSERIFCNNCKTSIVDYHRSCPNCSYDLCLRCCRELRDGCLQGSDKGRTAEFIDPGPDYLHGGETCHAKGSTKSRMCVRWSQTETDTEMICDAQIENASVDDVDIVSQWKSSKDGSIPCPPSKLGGCSQGFLELKCLISEIEISELLVRAEKMIKEFKLEDAPEISKKLCSCSKSADGLNVSCGNLRKAASREDSQDNFLYCPKAVELQPEDLKHFQWHWMKGEPAIVRNVLDTTLGLSWEPMVMWRAFRQIKNVNHPILLNVNAISCLDWCEVDINVHQFFRGYSMGNFDSYGWPQILKLKDWPPSSLFEERLPRHNAEFINCLPFKVYTHPRGGYLNLAVKLPKNCLKPDMGPKTYIAYGYAEELGRADSVTKLHCDMSDAVNVLTHTEGVVLKPEELLKIEKLKQKHSAQDERELSRYGKTSHHIFDMQDEAEGKISVSNCLRIPQRVGIDVLELNSETKELKVSDQVGGGSQTMFEKGGTKNGDNGEVNHETMHIDTSASGNGVKEGGKRKRGRKKGEKNKAENIERNNLIDAENVDQENGRSYISLEVQRSHDTELEFVDVQNRVECNETSIDGKLDERKGVDVVEVLRNNVEGFADMDSGALWDIFRRQDVPKLEQYLMKHYKEFRHVYCRPLEQVVHPIHDQSIYLTMEHKRRLKEEYGIEPWTFVQKLGDAVFIPAGCPHQVRNLKSCIKVALDFVSPENVGECVRMTEEFRVLPQNHRAKEDKLEVKKMTYYAMKEAIIDLENRYCHL</sequence>
<evidence type="ECO:0000256" key="1">
    <source>
        <dbReference type="ARBA" id="ARBA00004123"/>
    </source>
</evidence>
<feature type="compositionally biased region" description="Basic and acidic residues" evidence="8">
    <location>
        <begin position="16"/>
        <end position="70"/>
    </location>
</feature>
<evidence type="ECO:0000256" key="5">
    <source>
        <dbReference type="ARBA" id="ARBA00023163"/>
    </source>
</evidence>
<evidence type="ECO:0000256" key="2">
    <source>
        <dbReference type="ARBA" id="ARBA00006801"/>
    </source>
</evidence>
<dbReference type="PROSITE" id="PS50089">
    <property type="entry name" value="ZF_RING_2"/>
    <property type="match status" value="1"/>
</dbReference>
<comment type="subcellular location">
    <subcellularLocation>
        <location evidence="1">Nucleus</location>
    </subcellularLocation>
</comment>
<organism evidence="11 12">
    <name type="scientific">Coffea canephora</name>
    <name type="common">Robusta coffee</name>
    <dbReference type="NCBI Taxonomy" id="49390"/>
    <lineage>
        <taxon>Eukaryota</taxon>
        <taxon>Viridiplantae</taxon>
        <taxon>Streptophyta</taxon>
        <taxon>Embryophyta</taxon>
        <taxon>Tracheophyta</taxon>
        <taxon>Spermatophyta</taxon>
        <taxon>Magnoliopsida</taxon>
        <taxon>eudicotyledons</taxon>
        <taxon>Gunneridae</taxon>
        <taxon>Pentapetalae</taxon>
        <taxon>asterids</taxon>
        <taxon>lamiids</taxon>
        <taxon>Gentianales</taxon>
        <taxon>Rubiaceae</taxon>
        <taxon>Ixoroideae</taxon>
        <taxon>Gardenieae complex</taxon>
        <taxon>Bertiereae - Coffeeae clade</taxon>
        <taxon>Coffeeae</taxon>
        <taxon>Coffea</taxon>
    </lineage>
</organism>
<dbReference type="GO" id="GO:0006357">
    <property type="term" value="P:regulation of transcription by RNA polymerase II"/>
    <property type="evidence" value="ECO:0007669"/>
    <property type="project" value="TreeGrafter"/>
</dbReference>
<keyword evidence="3" id="KW-0479">Metal-binding</keyword>
<keyword evidence="4" id="KW-0805">Transcription regulation</keyword>
<dbReference type="InParanoid" id="A0A068VEN2"/>
<feature type="compositionally biased region" description="Basic residues" evidence="8">
    <location>
        <begin position="174"/>
        <end position="183"/>
    </location>
</feature>
<dbReference type="FunFam" id="2.60.120.650:FF:000033">
    <property type="entry name" value="Transcription factor jumonji (JmjC) domain-containing protein"/>
    <property type="match status" value="1"/>
</dbReference>
<evidence type="ECO:0000256" key="7">
    <source>
        <dbReference type="PROSITE-ProRule" id="PRU00175"/>
    </source>
</evidence>
<evidence type="ECO:0000256" key="4">
    <source>
        <dbReference type="ARBA" id="ARBA00023015"/>
    </source>
</evidence>
<evidence type="ECO:0000259" key="10">
    <source>
        <dbReference type="PROSITE" id="PS51184"/>
    </source>
</evidence>
<feature type="compositionally biased region" description="Basic and acidic residues" evidence="8">
    <location>
        <begin position="113"/>
        <end position="130"/>
    </location>
</feature>
<dbReference type="PANTHER" id="PTHR12549">
    <property type="entry name" value="JMJC DOMAIN-CONTAINING HISTONE DEMETHYLATION PROTEIN"/>
    <property type="match status" value="1"/>
</dbReference>
<evidence type="ECO:0000256" key="6">
    <source>
        <dbReference type="ARBA" id="ARBA00023242"/>
    </source>
</evidence>
<dbReference type="GO" id="GO:0031490">
    <property type="term" value="F:chromatin DNA binding"/>
    <property type="evidence" value="ECO:0007669"/>
    <property type="project" value="TreeGrafter"/>
</dbReference>
<dbReference type="PhylomeDB" id="A0A068VEN2"/>
<feature type="domain" description="RING-type" evidence="9">
    <location>
        <begin position="224"/>
        <end position="271"/>
    </location>
</feature>
<evidence type="ECO:0000256" key="3">
    <source>
        <dbReference type="ARBA" id="ARBA00022723"/>
    </source>
</evidence>
<dbReference type="Pfam" id="PF02373">
    <property type="entry name" value="JmjC"/>
    <property type="match status" value="1"/>
</dbReference>
<name>A0A068VEN2_COFCA</name>
<feature type="domain" description="JmjC" evidence="10">
    <location>
        <begin position="682"/>
        <end position="1069"/>
    </location>
</feature>
<dbReference type="PROSITE" id="PS51184">
    <property type="entry name" value="JMJC"/>
    <property type="match status" value="1"/>
</dbReference>
<feature type="compositionally biased region" description="Basic residues" evidence="8">
    <location>
        <begin position="102"/>
        <end position="112"/>
    </location>
</feature>
<evidence type="ECO:0000313" key="12">
    <source>
        <dbReference type="Proteomes" id="UP000295252"/>
    </source>
</evidence>
<feature type="compositionally biased region" description="Basic residues" evidence="8">
    <location>
        <begin position="861"/>
        <end position="871"/>
    </location>
</feature>
<dbReference type="GO" id="GO:0000118">
    <property type="term" value="C:histone deacetylase complex"/>
    <property type="evidence" value="ECO:0007669"/>
    <property type="project" value="TreeGrafter"/>
</dbReference>
<proteinExistence type="inferred from homology"/>
<evidence type="ECO:0000259" key="9">
    <source>
        <dbReference type="PROSITE" id="PS50089"/>
    </source>
</evidence>
<dbReference type="Proteomes" id="UP000295252">
    <property type="component" value="Unassembled WGS sequence"/>
</dbReference>
<dbReference type="SUPFAM" id="SSF51197">
    <property type="entry name" value="Clavaminate synthase-like"/>
    <property type="match status" value="1"/>
</dbReference>
<protein>
    <submittedName>
        <fullName evidence="11">DH200=94 genomic scaffold, scaffold_338</fullName>
    </submittedName>
</protein>
<keyword evidence="12" id="KW-1185">Reference proteome</keyword>
<dbReference type="Pfam" id="PF10497">
    <property type="entry name" value="zf-4CXXC_R1"/>
    <property type="match status" value="1"/>
</dbReference>
<dbReference type="GO" id="GO:0032454">
    <property type="term" value="F:histone H3K9 demethylase activity"/>
    <property type="evidence" value="ECO:0007669"/>
    <property type="project" value="InterPro"/>
</dbReference>
<keyword evidence="7" id="KW-0862">Zinc</keyword>
<feature type="region of interest" description="Disordered" evidence="8">
    <location>
        <begin position="1"/>
        <end position="195"/>
    </location>
</feature>
<evidence type="ECO:0000256" key="8">
    <source>
        <dbReference type="SAM" id="MobiDB-lite"/>
    </source>
</evidence>
<comment type="similarity">
    <text evidence="2">Belongs to the JARID1 histone demethylase family.</text>
</comment>
<dbReference type="InterPro" id="IPR001841">
    <property type="entry name" value="Znf_RING"/>
</dbReference>
<dbReference type="InterPro" id="IPR045109">
    <property type="entry name" value="LSDs-like"/>
</dbReference>
<dbReference type="FunCoup" id="A0A068VEN2">
    <property type="interactions" value="334"/>
</dbReference>
<dbReference type="STRING" id="49390.A0A068VEN2"/>
<keyword evidence="6" id="KW-0539">Nucleus</keyword>
<keyword evidence="5" id="KW-0804">Transcription</keyword>
<accession>A0A068VEN2</accession>
<dbReference type="AlphaFoldDB" id="A0A068VEN2"/>
<dbReference type="InterPro" id="IPR018866">
    <property type="entry name" value="Znf-4CXXC_R1"/>
</dbReference>
<reference evidence="12" key="1">
    <citation type="journal article" date="2014" name="Science">
        <title>The coffee genome provides insight into the convergent evolution of caffeine biosynthesis.</title>
        <authorList>
            <person name="Denoeud F."/>
            <person name="Carretero-Paulet L."/>
            <person name="Dereeper A."/>
            <person name="Droc G."/>
            <person name="Guyot R."/>
            <person name="Pietrella M."/>
            <person name="Zheng C."/>
            <person name="Alberti A."/>
            <person name="Anthony F."/>
            <person name="Aprea G."/>
            <person name="Aury J.M."/>
            <person name="Bento P."/>
            <person name="Bernard M."/>
            <person name="Bocs S."/>
            <person name="Campa C."/>
            <person name="Cenci A."/>
            <person name="Combes M.C."/>
            <person name="Crouzillat D."/>
            <person name="Da Silva C."/>
            <person name="Daddiego L."/>
            <person name="De Bellis F."/>
            <person name="Dussert S."/>
            <person name="Garsmeur O."/>
            <person name="Gayraud T."/>
            <person name="Guignon V."/>
            <person name="Jahn K."/>
            <person name="Jamilloux V."/>
            <person name="Joet T."/>
            <person name="Labadie K."/>
            <person name="Lan T."/>
            <person name="Leclercq J."/>
            <person name="Lepelley M."/>
            <person name="Leroy T."/>
            <person name="Li L.T."/>
            <person name="Librado P."/>
            <person name="Lopez L."/>
            <person name="Munoz A."/>
            <person name="Noel B."/>
            <person name="Pallavicini A."/>
            <person name="Perrotta G."/>
            <person name="Poncet V."/>
            <person name="Pot D."/>
            <person name="Priyono X."/>
            <person name="Rigoreau M."/>
            <person name="Rouard M."/>
            <person name="Rozas J."/>
            <person name="Tranchant-Dubreuil C."/>
            <person name="VanBuren R."/>
            <person name="Zhang Q."/>
            <person name="Andrade A.C."/>
            <person name="Argout X."/>
            <person name="Bertrand B."/>
            <person name="de Kochko A."/>
            <person name="Graziosi G."/>
            <person name="Henry R.J."/>
            <person name="Jayarama X."/>
            <person name="Ming R."/>
            <person name="Nagai C."/>
            <person name="Rounsley S."/>
            <person name="Sankoff D."/>
            <person name="Giuliano G."/>
            <person name="Albert V.A."/>
            <person name="Wincker P."/>
            <person name="Lashermes P."/>
        </authorList>
    </citation>
    <scope>NUCLEOTIDE SEQUENCE [LARGE SCALE GENOMIC DNA]</scope>
    <source>
        <strain evidence="12">cv. DH200-94</strain>
    </source>
</reference>
<dbReference type="InterPro" id="IPR003347">
    <property type="entry name" value="JmjC_dom"/>
</dbReference>
<gene>
    <name evidence="11" type="ORF">GSCOC_T00001103001</name>
</gene>
<feature type="region of interest" description="Disordered" evidence="8">
    <location>
        <begin position="817"/>
        <end position="887"/>
    </location>
</feature>
<dbReference type="Gene3D" id="2.60.120.650">
    <property type="entry name" value="Cupin"/>
    <property type="match status" value="2"/>
</dbReference>
<dbReference type="GO" id="GO:0003712">
    <property type="term" value="F:transcription coregulator activity"/>
    <property type="evidence" value="ECO:0007669"/>
    <property type="project" value="TreeGrafter"/>
</dbReference>
<evidence type="ECO:0000313" key="11">
    <source>
        <dbReference type="EMBL" id="CDP19052.1"/>
    </source>
</evidence>
<dbReference type="PANTHER" id="PTHR12549:SF11">
    <property type="entry name" value="LYSINE-SPECIFIC DEMETHYLASE JMJ25"/>
    <property type="match status" value="1"/>
</dbReference>
<feature type="compositionally biased region" description="Basic and acidic residues" evidence="8">
    <location>
        <begin position="160"/>
        <end position="173"/>
    </location>
</feature>
<dbReference type="SMART" id="SM00558">
    <property type="entry name" value="JmjC"/>
    <property type="match status" value="1"/>
</dbReference>
<dbReference type="GO" id="GO:0008270">
    <property type="term" value="F:zinc ion binding"/>
    <property type="evidence" value="ECO:0007669"/>
    <property type="project" value="UniProtKB-KW"/>
</dbReference>
<dbReference type="EMBL" id="HG739422">
    <property type="protein sequence ID" value="CDP19052.1"/>
    <property type="molecule type" value="Genomic_DNA"/>
</dbReference>
<dbReference type="OrthoDB" id="1667110at2759"/>
<dbReference type="GO" id="GO:0000785">
    <property type="term" value="C:chromatin"/>
    <property type="evidence" value="ECO:0007669"/>
    <property type="project" value="TreeGrafter"/>
</dbReference>
<dbReference type="OMA" id="MERVYCD"/>